<dbReference type="GO" id="GO:0016887">
    <property type="term" value="F:ATP hydrolysis activity"/>
    <property type="evidence" value="ECO:0007669"/>
    <property type="project" value="InterPro"/>
</dbReference>
<gene>
    <name evidence="3" type="ORF">SAMN02745190_01980</name>
</gene>
<protein>
    <submittedName>
        <fullName evidence="3">AAA domain (Dynein-related subfamily)</fullName>
    </submittedName>
</protein>
<dbReference type="GO" id="GO:0005524">
    <property type="term" value="F:ATP binding"/>
    <property type="evidence" value="ECO:0007669"/>
    <property type="project" value="InterPro"/>
</dbReference>
<proteinExistence type="predicted"/>
<sequence length="663" mass="77731">MAIDWSISKEKYHNSSSPEEWIKIFMDDVKLCNEEIWKADIDGEDRKWNIFRGKIELNDEETLPVIKEIKTIFSREVMNPYLDIPLKVSILKEFIAHNNFIDGQEVIFTVKARKMDNPTELLFCEKIKPLKGLQLRSYSPYGILQRIKNFDYFLPIKNFDSRSVSDDENDEIGEYICKCIAKKKWSKYLEKCPNLEMLEKEIEEKNTEIIKLKKRKNDFEDEARIIDENILKAKGQLVEVQLEIEKQQDKLAFLKAFDVQIDTLFQSISEDAEYHENGYKMNNFQEAISYLQSRLHNEYQLDYSVDILRDIYLGLETGKLLLLVGRPGTGKTSLVRYLAKSFGFADAAIIPVQSNWADKGDLIGYYNPMDKTYYATQFLDKLLEFCQAAQHHPDKLYFICLDEMNLAHVEHYFAEFLSILQERNPEKRMLRLYSSTLRSDIVRELKMNVFWDENDQRTVICDKDRFKESTVSERKYYLELCRQAMMFSRYPETLTIPGNIKFFGTLNQDETTLDLSPKVLDRAYVIRLENQPRIDDSDVDTGLPLIYQTLMNYESDISDDFSMSTEDILEKIKKVLDGGLSRRGTAFMESGSIREWEKALGRRAVWDCLVASLVLPKMRYDSRTDTNWNGRIGAIRMLCSNFPMSEKLLESILSEDEIDFWRA</sequence>
<dbReference type="AlphaFoldDB" id="A0A1M4Z9S3"/>
<name>A0A1M4Z9S3_9FIRM</name>
<dbReference type="InterPro" id="IPR027417">
    <property type="entry name" value="P-loop_NTPase"/>
</dbReference>
<feature type="coiled-coil region" evidence="1">
    <location>
        <begin position="195"/>
        <end position="250"/>
    </location>
</feature>
<dbReference type="EMBL" id="FQUG01000007">
    <property type="protein sequence ID" value="SHF14809.1"/>
    <property type="molecule type" value="Genomic_DNA"/>
</dbReference>
<evidence type="ECO:0000313" key="3">
    <source>
        <dbReference type="EMBL" id="SHF14809.1"/>
    </source>
</evidence>
<dbReference type="InterPro" id="IPR011704">
    <property type="entry name" value="ATPase_dyneun-rel_AAA"/>
</dbReference>
<accession>A0A1M4Z9S3</accession>
<evidence type="ECO:0000256" key="1">
    <source>
        <dbReference type="SAM" id="Coils"/>
    </source>
</evidence>
<dbReference type="SUPFAM" id="SSF52540">
    <property type="entry name" value="P-loop containing nucleoside triphosphate hydrolases"/>
    <property type="match status" value="1"/>
</dbReference>
<dbReference type="Proteomes" id="UP000184404">
    <property type="component" value="Unassembled WGS sequence"/>
</dbReference>
<evidence type="ECO:0000313" key="4">
    <source>
        <dbReference type="Proteomes" id="UP000184404"/>
    </source>
</evidence>
<evidence type="ECO:0000259" key="2">
    <source>
        <dbReference type="SMART" id="SM00382"/>
    </source>
</evidence>
<dbReference type="Pfam" id="PF07728">
    <property type="entry name" value="AAA_5"/>
    <property type="match status" value="1"/>
</dbReference>
<dbReference type="Gene3D" id="3.40.50.300">
    <property type="entry name" value="P-loop containing nucleotide triphosphate hydrolases"/>
    <property type="match status" value="1"/>
</dbReference>
<dbReference type="STRING" id="1123243.SAMN02745190_01980"/>
<keyword evidence="1" id="KW-0175">Coiled coil</keyword>
<dbReference type="RefSeq" id="WP_072936054.1">
    <property type="nucleotide sequence ID" value="NZ_FQUG01000007.1"/>
</dbReference>
<dbReference type="OrthoDB" id="9781481at2"/>
<dbReference type="InterPro" id="IPR003593">
    <property type="entry name" value="AAA+_ATPase"/>
</dbReference>
<keyword evidence="4" id="KW-1185">Reference proteome</keyword>
<dbReference type="SMART" id="SM00382">
    <property type="entry name" value="AAA"/>
    <property type="match status" value="1"/>
</dbReference>
<feature type="domain" description="AAA+ ATPase" evidence="2">
    <location>
        <begin position="317"/>
        <end position="482"/>
    </location>
</feature>
<reference evidence="3 4" key="1">
    <citation type="submission" date="2016-11" db="EMBL/GenBank/DDBJ databases">
        <authorList>
            <person name="Jaros S."/>
            <person name="Januszkiewicz K."/>
            <person name="Wedrychowicz H."/>
        </authorList>
    </citation>
    <scope>NUCLEOTIDE SEQUENCE [LARGE SCALE GENOMIC DNA]</scope>
    <source>
        <strain evidence="3 4">DSM 10502</strain>
    </source>
</reference>
<organism evidence="3 4">
    <name type="scientific">Schwartzia succinivorans DSM 10502</name>
    <dbReference type="NCBI Taxonomy" id="1123243"/>
    <lineage>
        <taxon>Bacteria</taxon>
        <taxon>Bacillati</taxon>
        <taxon>Bacillota</taxon>
        <taxon>Negativicutes</taxon>
        <taxon>Selenomonadales</taxon>
        <taxon>Selenomonadaceae</taxon>
        <taxon>Schwartzia</taxon>
    </lineage>
</organism>